<evidence type="ECO:0000256" key="1">
    <source>
        <dbReference type="ARBA" id="ARBA00005695"/>
    </source>
</evidence>
<dbReference type="Proteomes" id="UP000265341">
    <property type="component" value="Unassembled WGS sequence"/>
</dbReference>
<organism evidence="5 6">
    <name type="scientific">Calidithermus roseus</name>
    <dbReference type="NCBI Taxonomy" id="1644118"/>
    <lineage>
        <taxon>Bacteria</taxon>
        <taxon>Thermotogati</taxon>
        <taxon>Deinococcota</taxon>
        <taxon>Deinococci</taxon>
        <taxon>Thermales</taxon>
        <taxon>Thermaceae</taxon>
        <taxon>Calidithermus</taxon>
    </lineage>
</organism>
<sequence length="574" mass="63345">MRKTLLAGALALAAGAALAAVPNNTLLIMTSADISTLDPAMVYDTASGEIAENIYETLVTYKGRSVSELEGLLATSWNISPDGKTYTFTLRKGVKFHSGNEFTCADAEYSLRRNLVTNNHDSGNWFIAESLLGTSGNAADDPQAVTWARISNAVKCNAQGQLVLTLPARDPALLVKLAYTGQAIVDKKHAISIGEWDGTEATWKQWVGKDLNDSNLSKRPSGTGAYQLVRRDSANIVLRAFDGYWGGKPKLENVIVQIVGEQATRLEALKKGDADFVETGGRPALSQLQGVPGIKIFDGIPNNSASAIFMNENIKDPAVLGSGKLDGKGIPANFFADVNVRKAFSYSFDYDRYIKEVQLGKGTKRTMLLPDSFFGYDPKVKTYTYDPKQAAAFFRKAFGGQLWQNGFVLRASYRANSVPSQTAMEILKTNIEKLNPKFKVELQPKPWSEFLRSSREGKEAMILIGWAPDYADPDNFLYTFYHSNGFYNPRANFKDALLDKLLDQARQTIDPAKRKALYSQVGQRAYEQAYYILMPAGIGFVAYQDRVKGLEENFNIMFSGITGNYWRVLSKAGL</sequence>
<dbReference type="InterPro" id="IPR000914">
    <property type="entry name" value="SBP_5_dom"/>
</dbReference>
<dbReference type="Gene3D" id="3.90.76.10">
    <property type="entry name" value="Dipeptide-binding Protein, Domain 1"/>
    <property type="match status" value="1"/>
</dbReference>
<dbReference type="EMBL" id="QWLA01000009">
    <property type="protein sequence ID" value="RIH88566.1"/>
    <property type="molecule type" value="Genomic_DNA"/>
</dbReference>
<dbReference type="Gene3D" id="3.40.190.10">
    <property type="entry name" value="Periplasmic binding protein-like II"/>
    <property type="match status" value="1"/>
</dbReference>
<dbReference type="SUPFAM" id="SSF53850">
    <property type="entry name" value="Periplasmic binding protein-like II"/>
    <property type="match status" value="1"/>
</dbReference>
<reference evidence="5 6" key="1">
    <citation type="submission" date="2018-08" db="EMBL/GenBank/DDBJ databases">
        <title>Meiothermus roseus NBRC 110900 genome sequencing project.</title>
        <authorList>
            <person name="Da Costa M.S."/>
            <person name="Albuquerque L."/>
            <person name="Raposo P."/>
            <person name="Froufe H.J.C."/>
            <person name="Barroso C.S."/>
            <person name="Egas C."/>
        </authorList>
    </citation>
    <scope>NUCLEOTIDE SEQUENCE [LARGE SCALE GENOMIC DNA]</scope>
    <source>
        <strain evidence="5 6">NBRC 110900</strain>
    </source>
</reference>
<feature type="chain" id="PRO_5017403617" evidence="3">
    <location>
        <begin position="20"/>
        <end position="574"/>
    </location>
</feature>
<dbReference type="PROSITE" id="PS01040">
    <property type="entry name" value="SBP_BACTERIAL_5"/>
    <property type="match status" value="1"/>
</dbReference>
<evidence type="ECO:0000256" key="3">
    <source>
        <dbReference type="SAM" id="SignalP"/>
    </source>
</evidence>
<evidence type="ECO:0000313" key="6">
    <source>
        <dbReference type="Proteomes" id="UP000265341"/>
    </source>
</evidence>
<keyword evidence="6" id="KW-1185">Reference proteome</keyword>
<dbReference type="Pfam" id="PF00496">
    <property type="entry name" value="SBP_bac_5"/>
    <property type="match status" value="1"/>
</dbReference>
<dbReference type="PIRSF" id="PIRSF002741">
    <property type="entry name" value="MppA"/>
    <property type="match status" value="1"/>
</dbReference>
<dbReference type="AlphaFoldDB" id="A0A399EYU6"/>
<dbReference type="GO" id="GO:0043190">
    <property type="term" value="C:ATP-binding cassette (ABC) transporter complex"/>
    <property type="evidence" value="ECO:0007669"/>
    <property type="project" value="InterPro"/>
</dbReference>
<dbReference type="PANTHER" id="PTHR30290:SF34">
    <property type="entry name" value="ABC TRANSPORTER, PERIPLASMIC OLIGO-PEPTIDE BINDING PROTEIN, PUTATIVE-RELATED"/>
    <property type="match status" value="1"/>
</dbReference>
<accession>A0A399EYU6</accession>
<dbReference type="CDD" id="cd08512">
    <property type="entry name" value="PBP2_NikA_DppA_OppA_like_7"/>
    <property type="match status" value="1"/>
</dbReference>
<feature type="domain" description="Solute-binding protein family 5" evidence="4">
    <location>
        <begin position="68"/>
        <end position="487"/>
    </location>
</feature>
<dbReference type="Gene3D" id="3.10.105.10">
    <property type="entry name" value="Dipeptide-binding Protein, Domain 3"/>
    <property type="match status" value="1"/>
</dbReference>
<evidence type="ECO:0000313" key="5">
    <source>
        <dbReference type="EMBL" id="RIH88566.1"/>
    </source>
</evidence>
<dbReference type="PANTHER" id="PTHR30290">
    <property type="entry name" value="PERIPLASMIC BINDING COMPONENT OF ABC TRANSPORTER"/>
    <property type="match status" value="1"/>
</dbReference>
<dbReference type="GO" id="GO:0015833">
    <property type="term" value="P:peptide transport"/>
    <property type="evidence" value="ECO:0007669"/>
    <property type="project" value="TreeGrafter"/>
</dbReference>
<comment type="caution">
    <text evidence="5">The sequence shown here is derived from an EMBL/GenBank/DDBJ whole genome shotgun (WGS) entry which is preliminary data.</text>
</comment>
<dbReference type="GO" id="GO:0042597">
    <property type="term" value="C:periplasmic space"/>
    <property type="evidence" value="ECO:0007669"/>
    <property type="project" value="UniProtKB-ARBA"/>
</dbReference>
<dbReference type="GO" id="GO:1904680">
    <property type="term" value="F:peptide transmembrane transporter activity"/>
    <property type="evidence" value="ECO:0007669"/>
    <property type="project" value="TreeGrafter"/>
</dbReference>
<dbReference type="OrthoDB" id="9796817at2"/>
<protein>
    <submittedName>
        <fullName evidence="5">Heme-binding protein A</fullName>
    </submittedName>
</protein>
<comment type="similarity">
    <text evidence="1">Belongs to the bacterial solute-binding protein 5 family.</text>
</comment>
<evidence type="ECO:0000259" key="4">
    <source>
        <dbReference type="Pfam" id="PF00496"/>
    </source>
</evidence>
<dbReference type="RefSeq" id="WP_119276134.1">
    <property type="nucleotide sequence ID" value="NZ_QWLA01000009.1"/>
</dbReference>
<feature type="signal peptide" evidence="3">
    <location>
        <begin position="1"/>
        <end position="19"/>
    </location>
</feature>
<evidence type="ECO:0000256" key="2">
    <source>
        <dbReference type="ARBA" id="ARBA00022729"/>
    </source>
</evidence>
<name>A0A399EYU6_9DEIN</name>
<dbReference type="InterPro" id="IPR030678">
    <property type="entry name" value="Peptide/Ni-bd"/>
</dbReference>
<dbReference type="InterPro" id="IPR023765">
    <property type="entry name" value="SBP_5_CS"/>
</dbReference>
<gene>
    <name evidence="5" type="primary">hbpA</name>
    <name evidence="5" type="ORF">Mrose_00798</name>
</gene>
<proteinExistence type="inferred from homology"/>
<dbReference type="InterPro" id="IPR039424">
    <property type="entry name" value="SBP_5"/>
</dbReference>
<keyword evidence="2 3" id="KW-0732">Signal</keyword>